<name>A0A699UG90_TANCI</name>
<organism evidence="2">
    <name type="scientific">Tanacetum cinerariifolium</name>
    <name type="common">Dalmatian daisy</name>
    <name type="synonym">Chrysanthemum cinerariifolium</name>
    <dbReference type="NCBI Taxonomy" id="118510"/>
    <lineage>
        <taxon>Eukaryota</taxon>
        <taxon>Viridiplantae</taxon>
        <taxon>Streptophyta</taxon>
        <taxon>Embryophyta</taxon>
        <taxon>Tracheophyta</taxon>
        <taxon>Spermatophyta</taxon>
        <taxon>Magnoliopsida</taxon>
        <taxon>eudicotyledons</taxon>
        <taxon>Gunneridae</taxon>
        <taxon>Pentapetalae</taxon>
        <taxon>asterids</taxon>
        <taxon>campanulids</taxon>
        <taxon>Asterales</taxon>
        <taxon>Asteraceae</taxon>
        <taxon>Asteroideae</taxon>
        <taxon>Anthemideae</taxon>
        <taxon>Anthemidinae</taxon>
        <taxon>Tanacetum</taxon>
    </lineage>
</organism>
<sequence>TAVVNYNAIEVNGNIDQTKVKRYRRGKAPEWADNHVGDHEDKNDNIPMPGSVVLEKLYDRSLSRLAENRLYDKEEIRAYHRRIRQTEIVSNEEEEKMEVEEDDEDTVYEHRRMLKDKKLQKEQEEKAENIVEEDEED</sequence>
<dbReference type="PANTHER" id="PTHR15327">
    <property type="entry name" value="MICROFIBRIL-ASSOCIATED PROTEIN"/>
    <property type="match status" value="1"/>
</dbReference>
<protein>
    <submittedName>
        <fullName evidence="2">Uncharacterized protein</fullName>
    </submittedName>
</protein>
<feature type="compositionally biased region" description="Basic and acidic residues" evidence="1">
    <location>
        <begin position="114"/>
        <end position="129"/>
    </location>
</feature>
<dbReference type="InterPro" id="IPR033194">
    <property type="entry name" value="MFAP1"/>
</dbReference>
<feature type="non-terminal residue" evidence="2">
    <location>
        <position position="137"/>
    </location>
</feature>
<evidence type="ECO:0000256" key="1">
    <source>
        <dbReference type="SAM" id="MobiDB-lite"/>
    </source>
</evidence>
<reference evidence="2" key="1">
    <citation type="journal article" date="2019" name="Sci. Rep.">
        <title>Draft genome of Tanacetum cinerariifolium, the natural source of mosquito coil.</title>
        <authorList>
            <person name="Yamashiro T."/>
            <person name="Shiraishi A."/>
            <person name="Satake H."/>
            <person name="Nakayama K."/>
        </authorList>
    </citation>
    <scope>NUCLEOTIDE SEQUENCE</scope>
</reference>
<accession>A0A699UG90</accession>
<comment type="caution">
    <text evidence="2">The sequence shown here is derived from an EMBL/GenBank/DDBJ whole genome shotgun (WGS) entry which is preliminary data.</text>
</comment>
<dbReference type="AlphaFoldDB" id="A0A699UG90"/>
<proteinExistence type="predicted"/>
<gene>
    <name evidence="2" type="ORF">Tci_893456</name>
</gene>
<dbReference type="EMBL" id="BKCJ011330190">
    <property type="protein sequence ID" value="GFD21487.1"/>
    <property type="molecule type" value="Genomic_DNA"/>
</dbReference>
<feature type="region of interest" description="Disordered" evidence="1">
    <location>
        <begin position="114"/>
        <end position="137"/>
    </location>
</feature>
<evidence type="ECO:0000313" key="2">
    <source>
        <dbReference type="EMBL" id="GFD21487.1"/>
    </source>
</evidence>
<feature type="non-terminal residue" evidence="2">
    <location>
        <position position="1"/>
    </location>
</feature>